<evidence type="ECO:0000313" key="3">
    <source>
        <dbReference type="Proteomes" id="UP000290289"/>
    </source>
</evidence>
<reference evidence="2 3" key="1">
    <citation type="submission" date="2018-10" db="EMBL/GenBank/DDBJ databases">
        <title>A high-quality apple genome assembly.</title>
        <authorList>
            <person name="Hu J."/>
        </authorList>
    </citation>
    <scope>NUCLEOTIDE SEQUENCE [LARGE SCALE GENOMIC DNA]</scope>
    <source>
        <strain evidence="3">cv. HFTH1</strain>
        <tissue evidence="2">Young leaf</tissue>
    </source>
</reference>
<sequence>MESLCPEAAETIASNEDLLAHILLCMPPKSLLRFKSVSKHWLALISGPNFCNRHALQNPNSKVSAFFARTIISQEIFFTSLGNDENPSGFRSKPLNFIGDPRGVEILQSCNGLLLCCSSLSTTGRYYVVNPTTSKFSTFFFPAATKSTTVSGVALAFDPAKSIHYKVVVVSTISESVGGYQFKVFLSETRSWKVFRANFPAKFDMNFSRGVHCNGLISWIGDASKVLLYDTDEHRFRTVPSPPGHGGYRWHRYFGESCGHLHLIEISRPQLSQFEVLEMEKDYSGWFVKYNVDLNAISSAFPEMVCNPLEPYYSFVVVFVDEHDLSILLHIPCKVISYNLRDKKVCDLTPKNIYTKRSLIVRWQSAYAHMDTLACV</sequence>
<dbReference type="InterPro" id="IPR001810">
    <property type="entry name" value="F-box_dom"/>
</dbReference>
<feature type="domain" description="F-box" evidence="1">
    <location>
        <begin position="16"/>
        <end position="54"/>
    </location>
</feature>
<comment type="caution">
    <text evidence="2">The sequence shown here is derived from an EMBL/GenBank/DDBJ whole genome shotgun (WGS) entry which is preliminary data.</text>
</comment>
<dbReference type="InterPro" id="IPR017451">
    <property type="entry name" value="F-box-assoc_interact_dom"/>
</dbReference>
<gene>
    <name evidence="2" type="ORF">DVH24_002051</name>
</gene>
<dbReference type="EMBL" id="RDQH01000339">
    <property type="protein sequence ID" value="RXH78533.1"/>
    <property type="molecule type" value="Genomic_DNA"/>
</dbReference>
<dbReference type="Pfam" id="PF00646">
    <property type="entry name" value="F-box"/>
    <property type="match status" value="1"/>
</dbReference>
<dbReference type="NCBIfam" id="TIGR01640">
    <property type="entry name" value="F_box_assoc_1"/>
    <property type="match status" value="1"/>
</dbReference>
<evidence type="ECO:0000313" key="2">
    <source>
        <dbReference type="EMBL" id="RXH78533.1"/>
    </source>
</evidence>
<dbReference type="STRING" id="3750.A0A498IBP5"/>
<dbReference type="Gene3D" id="1.20.1280.50">
    <property type="match status" value="1"/>
</dbReference>
<accession>A0A498IBP5</accession>
<organism evidence="2 3">
    <name type="scientific">Malus domestica</name>
    <name type="common">Apple</name>
    <name type="synonym">Pyrus malus</name>
    <dbReference type="NCBI Taxonomy" id="3750"/>
    <lineage>
        <taxon>Eukaryota</taxon>
        <taxon>Viridiplantae</taxon>
        <taxon>Streptophyta</taxon>
        <taxon>Embryophyta</taxon>
        <taxon>Tracheophyta</taxon>
        <taxon>Spermatophyta</taxon>
        <taxon>Magnoliopsida</taxon>
        <taxon>eudicotyledons</taxon>
        <taxon>Gunneridae</taxon>
        <taxon>Pentapetalae</taxon>
        <taxon>rosids</taxon>
        <taxon>fabids</taxon>
        <taxon>Rosales</taxon>
        <taxon>Rosaceae</taxon>
        <taxon>Amygdaloideae</taxon>
        <taxon>Maleae</taxon>
        <taxon>Malus</taxon>
    </lineage>
</organism>
<dbReference type="Pfam" id="PF07734">
    <property type="entry name" value="FBA_1"/>
    <property type="match status" value="1"/>
</dbReference>
<evidence type="ECO:0000259" key="1">
    <source>
        <dbReference type="SMART" id="SM00256"/>
    </source>
</evidence>
<dbReference type="PANTHER" id="PTHR35546:SF130">
    <property type="entry name" value="EXPRESSED PROTEIN"/>
    <property type="match status" value="1"/>
</dbReference>
<dbReference type="InterPro" id="IPR006527">
    <property type="entry name" value="F-box-assoc_dom_typ1"/>
</dbReference>
<proteinExistence type="predicted"/>
<dbReference type="SUPFAM" id="SSF81383">
    <property type="entry name" value="F-box domain"/>
    <property type="match status" value="1"/>
</dbReference>
<name>A0A498IBP5_MALDO</name>
<dbReference type="PANTHER" id="PTHR35546">
    <property type="entry name" value="F-BOX PROTEIN INTERACTION DOMAIN PROTEIN-RELATED"/>
    <property type="match status" value="1"/>
</dbReference>
<keyword evidence="3" id="KW-1185">Reference proteome</keyword>
<dbReference type="InterPro" id="IPR055290">
    <property type="entry name" value="At3g26010-like"/>
</dbReference>
<dbReference type="Proteomes" id="UP000290289">
    <property type="component" value="Chromosome 13"/>
</dbReference>
<dbReference type="AlphaFoldDB" id="A0A498IBP5"/>
<dbReference type="SMART" id="SM00256">
    <property type="entry name" value="FBOX"/>
    <property type="match status" value="1"/>
</dbReference>
<dbReference type="InterPro" id="IPR036047">
    <property type="entry name" value="F-box-like_dom_sf"/>
</dbReference>
<protein>
    <recommendedName>
        <fullName evidence="1">F-box domain-containing protein</fullName>
    </recommendedName>
</protein>